<organism evidence="2 3">
    <name type="scientific">Carpediemonas membranifera</name>
    <dbReference type="NCBI Taxonomy" id="201153"/>
    <lineage>
        <taxon>Eukaryota</taxon>
        <taxon>Metamonada</taxon>
        <taxon>Carpediemonas-like organisms</taxon>
        <taxon>Carpediemonas</taxon>
    </lineage>
</organism>
<gene>
    <name evidence="2" type="ORF">J8273_4745</name>
</gene>
<comment type="caution">
    <text evidence="2">The sequence shown here is derived from an EMBL/GenBank/DDBJ whole genome shotgun (WGS) entry which is preliminary data.</text>
</comment>
<dbReference type="Proteomes" id="UP000717585">
    <property type="component" value="Unassembled WGS sequence"/>
</dbReference>
<protein>
    <submittedName>
        <fullName evidence="2">Chromosome partition protein Smc</fullName>
    </submittedName>
</protein>
<dbReference type="EMBL" id="JAHDYR010000020">
    <property type="protein sequence ID" value="KAG9393881.1"/>
    <property type="molecule type" value="Genomic_DNA"/>
</dbReference>
<keyword evidence="3" id="KW-1185">Reference proteome</keyword>
<reference evidence="2" key="1">
    <citation type="submission" date="2021-05" db="EMBL/GenBank/DDBJ databases">
        <title>A free-living protist that lacks canonical eukaryotic 1 DNA replication and segregation systems.</title>
        <authorList>
            <person name="Salas-Leiva D.E."/>
            <person name="Tromer E.C."/>
            <person name="Curtis B.A."/>
            <person name="Jerlstrom-Hultqvist J."/>
            <person name="Kolisko M."/>
            <person name="Yi Z."/>
            <person name="Salas-Leiva J.S."/>
            <person name="Gallot-Lavallee L."/>
            <person name="Kops G.J.P.L."/>
            <person name="Archibald J.M."/>
            <person name="Simpson A.G.B."/>
            <person name="Roger A.J."/>
        </authorList>
    </citation>
    <scope>NUCLEOTIDE SEQUENCE</scope>
    <source>
        <strain evidence="2">BICM</strain>
    </source>
</reference>
<accession>A0A8J6E250</accession>
<dbReference type="AlphaFoldDB" id="A0A8J6E250"/>
<name>A0A8J6E250_9EUKA</name>
<evidence type="ECO:0000313" key="2">
    <source>
        <dbReference type="EMBL" id="KAG9393881.1"/>
    </source>
</evidence>
<evidence type="ECO:0000313" key="3">
    <source>
        <dbReference type="Proteomes" id="UP000717585"/>
    </source>
</evidence>
<evidence type="ECO:0000256" key="1">
    <source>
        <dbReference type="SAM" id="Coils"/>
    </source>
</evidence>
<sequence>MNSETTQLQELVLRLNTELDRLGVKDLDVSLGDTGGDMPPLVASIRTQMEMATHMDRILASQEELISDLASEKRDIEQLCGEMERDEDNRVKQAAAVGKQLDEYKRELVAMQQDYTDSEQQLTSQHEALLGELTRATEDLNEVESRNLELDRELRIAALKQDPAAVANLERSIALLEEAYGVAKSEAQEAAEKLKATEQTIKLLDGQAEIEGPAVEAAERELRRLAQSVVTMEANMYDGAAQRVDKLYENGLRDLRVVREQVAAAARSAAAAEVRRRAVEWQVGMAERRLHQLELETSVP</sequence>
<keyword evidence="1" id="KW-0175">Coiled coil</keyword>
<proteinExistence type="predicted"/>
<feature type="coiled-coil region" evidence="1">
    <location>
        <begin position="59"/>
        <end position="235"/>
    </location>
</feature>